<comment type="caution">
    <text evidence="2">The sequence shown here is derived from an EMBL/GenBank/DDBJ whole genome shotgun (WGS) entry which is preliminary data.</text>
</comment>
<feature type="transmembrane region" description="Helical" evidence="1">
    <location>
        <begin position="237"/>
        <end position="258"/>
    </location>
</feature>
<feature type="transmembrane region" description="Helical" evidence="1">
    <location>
        <begin position="67"/>
        <end position="87"/>
    </location>
</feature>
<name>A0ABP8TX36_9ACTN</name>
<keyword evidence="1" id="KW-1133">Transmembrane helix</keyword>
<dbReference type="Proteomes" id="UP001500212">
    <property type="component" value="Unassembled WGS sequence"/>
</dbReference>
<feature type="transmembrane region" description="Helical" evidence="1">
    <location>
        <begin position="107"/>
        <end position="133"/>
    </location>
</feature>
<dbReference type="Pfam" id="PF12679">
    <property type="entry name" value="ABC2_membrane_2"/>
    <property type="match status" value="1"/>
</dbReference>
<gene>
    <name evidence="2" type="ORF">GCM10023195_73220</name>
</gene>
<keyword evidence="1" id="KW-0812">Transmembrane</keyword>
<accession>A0ABP8TX36</accession>
<evidence type="ECO:0000313" key="2">
    <source>
        <dbReference type="EMBL" id="GAA4616455.1"/>
    </source>
</evidence>
<feature type="transmembrane region" description="Helical" evidence="1">
    <location>
        <begin position="25"/>
        <end position="46"/>
    </location>
</feature>
<protein>
    <submittedName>
        <fullName evidence="2">ABC transporter permease subunit</fullName>
    </submittedName>
</protein>
<keyword evidence="1" id="KW-0472">Membrane</keyword>
<dbReference type="PANTHER" id="PTHR37305">
    <property type="entry name" value="INTEGRAL MEMBRANE PROTEIN-RELATED"/>
    <property type="match status" value="1"/>
</dbReference>
<reference evidence="3" key="1">
    <citation type="journal article" date="2019" name="Int. J. Syst. Evol. Microbiol.">
        <title>The Global Catalogue of Microorganisms (GCM) 10K type strain sequencing project: providing services to taxonomists for standard genome sequencing and annotation.</title>
        <authorList>
            <consortium name="The Broad Institute Genomics Platform"/>
            <consortium name="The Broad Institute Genome Sequencing Center for Infectious Disease"/>
            <person name="Wu L."/>
            <person name="Ma J."/>
        </authorList>
    </citation>
    <scope>NUCLEOTIDE SEQUENCE [LARGE SCALE GENOMIC DNA]</scope>
    <source>
        <strain evidence="3">JCM 17938</strain>
    </source>
</reference>
<feature type="transmembrane region" description="Helical" evidence="1">
    <location>
        <begin position="154"/>
        <end position="176"/>
    </location>
</feature>
<evidence type="ECO:0000256" key="1">
    <source>
        <dbReference type="SAM" id="Phobius"/>
    </source>
</evidence>
<keyword evidence="3" id="KW-1185">Reference proteome</keyword>
<organism evidence="2 3">
    <name type="scientific">Actinoallomurus liliacearum</name>
    <dbReference type="NCBI Taxonomy" id="1080073"/>
    <lineage>
        <taxon>Bacteria</taxon>
        <taxon>Bacillati</taxon>
        <taxon>Actinomycetota</taxon>
        <taxon>Actinomycetes</taxon>
        <taxon>Streptosporangiales</taxon>
        <taxon>Thermomonosporaceae</taxon>
        <taxon>Actinoallomurus</taxon>
    </lineage>
</organism>
<evidence type="ECO:0000313" key="3">
    <source>
        <dbReference type="Proteomes" id="UP001500212"/>
    </source>
</evidence>
<sequence>MVNTVFARAAVSAELIKVRTVRSTAWTLALTFILSVGLGVLFCLTIRHGFDRMDQRARANFDPVTTGLYSLTLGQIPLVVFGVLCVATEYTSGTIRASLAAVPDRGVFYGAKVLAATLPALAFSLVTVLVTFFTTQAALGPHGTTLGEPGVPRAVAFACVYLTLLCAFAVGVATMLRSTALSLGIMIPLLFLDSQGLGNIPKVRTVAQFLPDQAGQVMMQAVRPDRSYISHRDFGPWTALGILAIWATAACVGGYLVLRRRDA</sequence>
<dbReference type="PANTHER" id="PTHR37305:SF1">
    <property type="entry name" value="MEMBRANE PROTEIN"/>
    <property type="match status" value="1"/>
</dbReference>
<proteinExistence type="predicted"/>
<dbReference type="EMBL" id="BAABHJ010000032">
    <property type="protein sequence ID" value="GAA4616455.1"/>
    <property type="molecule type" value="Genomic_DNA"/>
</dbReference>